<proteinExistence type="predicted"/>
<dbReference type="Gene3D" id="1.25.40.470">
    <property type="match status" value="1"/>
</dbReference>
<organism evidence="1 2">
    <name type="scientific">Papaver somniferum</name>
    <name type="common">Opium poppy</name>
    <dbReference type="NCBI Taxonomy" id="3469"/>
    <lineage>
        <taxon>Eukaryota</taxon>
        <taxon>Viridiplantae</taxon>
        <taxon>Streptophyta</taxon>
        <taxon>Embryophyta</taxon>
        <taxon>Tracheophyta</taxon>
        <taxon>Spermatophyta</taxon>
        <taxon>Magnoliopsida</taxon>
        <taxon>Ranunculales</taxon>
        <taxon>Papaveraceae</taxon>
        <taxon>Papaveroideae</taxon>
        <taxon>Papaver</taxon>
    </lineage>
</organism>
<dbReference type="Gramene" id="RZC83907">
    <property type="protein sequence ID" value="RZC83907"/>
    <property type="gene ID" value="C5167_046693"/>
</dbReference>
<accession>A0A4Y7LG46</accession>
<sequence length="160" mass="17727">MKIRCFKHPGLANTKTVSVQDGKDSGIWVTADDVVVKVSGPVVVADGREGVATNLFYEPTRYFGPFPVELEPGILGNIFDKLEASYSLTILSGFMLGKVEDYLQLNRIPETSLITRSYIPNSVSEILALWRNDLNKELEKKHTGEGVQAAESFMVLEGYK</sequence>
<dbReference type="EMBL" id="CM010725">
    <property type="protein sequence ID" value="RZC83907.1"/>
    <property type="molecule type" value="Genomic_DNA"/>
</dbReference>
<dbReference type="Proteomes" id="UP000316621">
    <property type="component" value="Chromosome 11"/>
</dbReference>
<evidence type="ECO:0000313" key="2">
    <source>
        <dbReference type="Proteomes" id="UP000316621"/>
    </source>
</evidence>
<dbReference type="AlphaFoldDB" id="A0A4Y7LG46"/>
<protein>
    <submittedName>
        <fullName evidence="1">Uncharacterized protein</fullName>
    </submittedName>
</protein>
<name>A0A4Y7LG46_PAPSO</name>
<evidence type="ECO:0000313" key="1">
    <source>
        <dbReference type="EMBL" id="RZC83907.1"/>
    </source>
</evidence>
<gene>
    <name evidence="1" type="ORF">C5167_046693</name>
</gene>
<reference evidence="1 2" key="1">
    <citation type="journal article" date="2018" name="Science">
        <title>The opium poppy genome and morphinan production.</title>
        <authorList>
            <person name="Guo L."/>
            <person name="Winzer T."/>
            <person name="Yang X."/>
            <person name="Li Y."/>
            <person name="Ning Z."/>
            <person name="He Z."/>
            <person name="Teodor R."/>
            <person name="Lu Y."/>
            <person name="Bowser T.A."/>
            <person name="Graham I.A."/>
            <person name="Ye K."/>
        </authorList>
    </citation>
    <scope>NUCLEOTIDE SEQUENCE [LARGE SCALE GENOMIC DNA]</scope>
    <source>
        <strain evidence="2">cv. HN1</strain>
        <tissue evidence="1">Leaves</tissue>
    </source>
</reference>
<dbReference type="STRING" id="3469.A0A4Y7LG46"/>
<keyword evidence="2" id="KW-1185">Reference proteome</keyword>